<comment type="caution">
    <text evidence="2">The sequence shown here is derived from an EMBL/GenBank/DDBJ whole genome shotgun (WGS) entry which is preliminary data.</text>
</comment>
<dbReference type="Proteomes" id="UP000663827">
    <property type="component" value="Unassembled WGS sequence"/>
</dbReference>
<organism evidence="2 3">
    <name type="scientific">Rhizoctonia solani</name>
    <dbReference type="NCBI Taxonomy" id="456999"/>
    <lineage>
        <taxon>Eukaryota</taxon>
        <taxon>Fungi</taxon>
        <taxon>Dikarya</taxon>
        <taxon>Basidiomycota</taxon>
        <taxon>Agaricomycotina</taxon>
        <taxon>Agaricomycetes</taxon>
        <taxon>Cantharellales</taxon>
        <taxon>Ceratobasidiaceae</taxon>
        <taxon>Rhizoctonia</taxon>
    </lineage>
</organism>
<accession>A0A8H3E1P1</accession>
<feature type="non-terminal residue" evidence="2">
    <location>
        <position position="1"/>
    </location>
</feature>
<sequence>MLGDFKAREECLPSIRQPTHMSIAHSRPPAIATLLPAHFIRDSTTVCTGTPTRAGTISEDIELGVYLRPDSGSGKLGNPSTPPSNVFSRRGSNGSVSLKVAEEPKGMVIIRNAQTLCHVRLNQALENARITQIQARKSRRLPFLHEYLLVYFTTGSSQHFVVRIDRLGKVGSSSTGGRERSRGEASNIAIQEIGIYRIQDSQNGVDSNNAPWLARDGARGSKPVATLTAAENSLRYPKLGDVSRLLEGVLLEMPA</sequence>
<evidence type="ECO:0000256" key="1">
    <source>
        <dbReference type="SAM" id="MobiDB-lite"/>
    </source>
</evidence>
<feature type="compositionally biased region" description="Polar residues" evidence="1">
    <location>
        <begin position="83"/>
        <end position="92"/>
    </location>
</feature>
<evidence type="ECO:0000313" key="3">
    <source>
        <dbReference type="Proteomes" id="UP000663827"/>
    </source>
</evidence>
<dbReference type="AlphaFoldDB" id="A0A8H3E1P1"/>
<name>A0A8H3E1P1_9AGAM</name>
<gene>
    <name evidence="2" type="ORF">RDB_LOCUS48267</name>
</gene>
<feature type="region of interest" description="Disordered" evidence="1">
    <location>
        <begin position="70"/>
        <end position="92"/>
    </location>
</feature>
<proteinExistence type="predicted"/>
<evidence type="ECO:0000313" key="2">
    <source>
        <dbReference type="EMBL" id="CAE7110787.1"/>
    </source>
</evidence>
<dbReference type="EMBL" id="CAJNJQ010000950">
    <property type="protein sequence ID" value="CAE7110787.1"/>
    <property type="molecule type" value="Genomic_DNA"/>
</dbReference>
<protein>
    <submittedName>
        <fullName evidence="2">Uncharacterized protein</fullName>
    </submittedName>
</protein>
<reference evidence="2" key="1">
    <citation type="submission" date="2021-01" db="EMBL/GenBank/DDBJ databases">
        <authorList>
            <person name="Kaushik A."/>
        </authorList>
    </citation>
    <scope>NUCLEOTIDE SEQUENCE</scope>
    <source>
        <strain evidence="2">AG5</strain>
    </source>
</reference>